<reference evidence="2 3" key="1">
    <citation type="submission" date="2019-04" db="EMBL/GenBank/DDBJ databases">
        <authorList>
            <person name="Yang Y."/>
            <person name="Wei D."/>
        </authorList>
    </citation>
    <scope>NUCLEOTIDE SEQUENCE [LARGE SCALE GENOMIC DNA]</scope>
    <source>
        <strain evidence="2 3">L-1-4w-11</strain>
    </source>
</reference>
<sequence length="68" mass="7748">MSPRELQDMEREKRRVDNLERKQRQAQDEDVILDGDRRLVLRSPDGSYWALTVSDAGAVAARPIGGRP</sequence>
<dbReference type="RefSeq" id="WP_136942522.1">
    <property type="nucleotide sequence ID" value="NZ_SWKR01000002.1"/>
</dbReference>
<gene>
    <name evidence="2" type="ORF">FBR43_07220</name>
</gene>
<evidence type="ECO:0000313" key="2">
    <source>
        <dbReference type="EMBL" id="TKD50579.1"/>
    </source>
</evidence>
<feature type="region of interest" description="Disordered" evidence="1">
    <location>
        <begin position="1"/>
        <end position="28"/>
    </location>
</feature>
<dbReference type="AlphaFoldDB" id="A0A4U1L1A8"/>
<feature type="compositionally biased region" description="Basic and acidic residues" evidence="1">
    <location>
        <begin position="1"/>
        <end position="27"/>
    </location>
</feature>
<keyword evidence="3" id="KW-1185">Reference proteome</keyword>
<protein>
    <submittedName>
        <fullName evidence="2">Uncharacterized protein</fullName>
    </submittedName>
</protein>
<evidence type="ECO:0000256" key="1">
    <source>
        <dbReference type="SAM" id="MobiDB-lite"/>
    </source>
</evidence>
<proteinExistence type="predicted"/>
<dbReference type="EMBL" id="SWKR01000002">
    <property type="protein sequence ID" value="TKD50579.1"/>
    <property type="molecule type" value="Genomic_DNA"/>
</dbReference>
<accession>A0A4U1L1A8</accession>
<dbReference type="OrthoDB" id="4478407at2"/>
<name>A0A4U1L1A8_9SPHN</name>
<comment type="caution">
    <text evidence="2">The sequence shown here is derived from an EMBL/GenBank/DDBJ whole genome shotgun (WGS) entry which is preliminary data.</text>
</comment>
<organism evidence="2 3">
    <name type="scientific">Sphingomonas baiyangensis</name>
    <dbReference type="NCBI Taxonomy" id="2572576"/>
    <lineage>
        <taxon>Bacteria</taxon>
        <taxon>Pseudomonadati</taxon>
        <taxon>Pseudomonadota</taxon>
        <taxon>Alphaproteobacteria</taxon>
        <taxon>Sphingomonadales</taxon>
        <taxon>Sphingomonadaceae</taxon>
        <taxon>Sphingomonas</taxon>
    </lineage>
</organism>
<dbReference type="Proteomes" id="UP000309138">
    <property type="component" value="Unassembled WGS sequence"/>
</dbReference>
<evidence type="ECO:0000313" key="3">
    <source>
        <dbReference type="Proteomes" id="UP000309138"/>
    </source>
</evidence>